<evidence type="ECO:0000256" key="1">
    <source>
        <dbReference type="SAM" id="SignalP"/>
    </source>
</evidence>
<keyword evidence="3" id="KW-1185">Reference proteome</keyword>
<dbReference type="EMBL" id="JAUEPP010000004">
    <property type="protein sequence ID" value="KAK3345310.1"/>
    <property type="molecule type" value="Genomic_DNA"/>
</dbReference>
<sequence length="122" mass="13856">MSWTLASWLSTLFMTCLSGLSWVKSEVMTICCRSSTCQSYPWQTTGTWGRIRHHFREWNPNNTICVAVTELQASPSEASQWPRYNVPQQSHQGAFCTTGIRMSLHRLSMVIWLPGDGASEAR</sequence>
<organism evidence="2 3">
    <name type="scientific">Neurospora tetraspora</name>
    <dbReference type="NCBI Taxonomy" id="94610"/>
    <lineage>
        <taxon>Eukaryota</taxon>
        <taxon>Fungi</taxon>
        <taxon>Dikarya</taxon>
        <taxon>Ascomycota</taxon>
        <taxon>Pezizomycotina</taxon>
        <taxon>Sordariomycetes</taxon>
        <taxon>Sordariomycetidae</taxon>
        <taxon>Sordariales</taxon>
        <taxon>Sordariaceae</taxon>
        <taxon>Neurospora</taxon>
    </lineage>
</organism>
<reference evidence="2" key="1">
    <citation type="journal article" date="2023" name="Mol. Phylogenet. Evol.">
        <title>Genome-scale phylogeny and comparative genomics of the fungal order Sordariales.</title>
        <authorList>
            <person name="Hensen N."/>
            <person name="Bonometti L."/>
            <person name="Westerberg I."/>
            <person name="Brannstrom I.O."/>
            <person name="Guillou S."/>
            <person name="Cros-Aarteil S."/>
            <person name="Calhoun S."/>
            <person name="Haridas S."/>
            <person name="Kuo A."/>
            <person name="Mondo S."/>
            <person name="Pangilinan J."/>
            <person name="Riley R."/>
            <person name="LaButti K."/>
            <person name="Andreopoulos B."/>
            <person name="Lipzen A."/>
            <person name="Chen C."/>
            <person name="Yan M."/>
            <person name="Daum C."/>
            <person name="Ng V."/>
            <person name="Clum A."/>
            <person name="Steindorff A."/>
            <person name="Ohm R.A."/>
            <person name="Martin F."/>
            <person name="Silar P."/>
            <person name="Natvig D.O."/>
            <person name="Lalanne C."/>
            <person name="Gautier V."/>
            <person name="Ament-Velasquez S.L."/>
            <person name="Kruys A."/>
            <person name="Hutchinson M.I."/>
            <person name="Powell A.J."/>
            <person name="Barry K."/>
            <person name="Miller A.N."/>
            <person name="Grigoriev I.V."/>
            <person name="Debuchy R."/>
            <person name="Gladieux P."/>
            <person name="Hiltunen Thoren M."/>
            <person name="Johannesson H."/>
        </authorList>
    </citation>
    <scope>NUCLEOTIDE SEQUENCE</scope>
    <source>
        <strain evidence="2">CBS 560.94</strain>
    </source>
</reference>
<evidence type="ECO:0008006" key="4">
    <source>
        <dbReference type="Google" id="ProtNLM"/>
    </source>
</evidence>
<evidence type="ECO:0000313" key="2">
    <source>
        <dbReference type="EMBL" id="KAK3345310.1"/>
    </source>
</evidence>
<evidence type="ECO:0000313" key="3">
    <source>
        <dbReference type="Proteomes" id="UP001278500"/>
    </source>
</evidence>
<name>A0AAE0JFQ0_9PEZI</name>
<gene>
    <name evidence="2" type="ORF">B0H65DRAFT_202453</name>
</gene>
<keyword evidence="1" id="KW-0732">Signal</keyword>
<feature type="signal peptide" evidence="1">
    <location>
        <begin position="1"/>
        <end position="19"/>
    </location>
</feature>
<feature type="chain" id="PRO_5041935033" description="Secreted protein" evidence="1">
    <location>
        <begin position="20"/>
        <end position="122"/>
    </location>
</feature>
<dbReference type="Proteomes" id="UP001278500">
    <property type="component" value="Unassembled WGS sequence"/>
</dbReference>
<protein>
    <recommendedName>
        <fullName evidence="4">Secreted protein</fullName>
    </recommendedName>
</protein>
<reference evidence="2" key="2">
    <citation type="submission" date="2023-06" db="EMBL/GenBank/DDBJ databases">
        <authorList>
            <consortium name="Lawrence Berkeley National Laboratory"/>
            <person name="Haridas S."/>
            <person name="Hensen N."/>
            <person name="Bonometti L."/>
            <person name="Westerberg I."/>
            <person name="Brannstrom I.O."/>
            <person name="Guillou S."/>
            <person name="Cros-Aarteil S."/>
            <person name="Calhoun S."/>
            <person name="Kuo A."/>
            <person name="Mondo S."/>
            <person name="Pangilinan J."/>
            <person name="Riley R."/>
            <person name="Labutti K."/>
            <person name="Andreopoulos B."/>
            <person name="Lipzen A."/>
            <person name="Chen C."/>
            <person name="Yanf M."/>
            <person name="Daum C."/>
            <person name="Ng V."/>
            <person name="Clum A."/>
            <person name="Steindorff A."/>
            <person name="Ohm R."/>
            <person name="Martin F."/>
            <person name="Silar P."/>
            <person name="Natvig D."/>
            <person name="Lalanne C."/>
            <person name="Gautier V."/>
            <person name="Ament-Velasquez S.L."/>
            <person name="Kruys A."/>
            <person name="Hutchinson M.I."/>
            <person name="Powell A.J."/>
            <person name="Barry K."/>
            <person name="Miller A.N."/>
            <person name="Grigoriev I.V."/>
            <person name="Debuchy R."/>
            <person name="Gladieux P."/>
            <person name="Thoren M.H."/>
            <person name="Johannesson H."/>
        </authorList>
    </citation>
    <scope>NUCLEOTIDE SEQUENCE</scope>
    <source>
        <strain evidence="2">CBS 560.94</strain>
    </source>
</reference>
<comment type="caution">
    <text evidence="2">The sequence shown here is derived from an EMBL/GenBank/DDBJ whole genome shotgun (WGS) entry which is preliminary data.</text>
</comment>
<proteinExistence type="predicted"/>
<accession>A0AAE0JFQ0</accession>
<dbReference type="RefSeq" id="XP_062681923.1">
    <property type="nucleotide sequence ID" value="XM_062821809.1"/>
</dbReference>
<dbReference type="GeneID" id="87858963"/>
<dbReference type="AlphaFoldDB" id="A0AAE0JFQ0"/>